<evidence type="ECO:0000256" key="1">
    <source>
        <dbReference type="ARBA" id="ARBA00004651"/>
    </source>
</evidence>
<keyword evidence="5 8" id="KW-1133">Transmembrane helix</keyword>
<dbReference type="AlphaFoldDB" id="A0A1G6H1V8"/>
<evidence type="ECO:0000256" key="7">
    <source>
        <dbReference type="SAM" id="MobiDB-lite"/>
    </source>
</evidence>
<reference evidence="9 10" key="1">
    <citation type="submission" date="2016-06" db="EMBL/GenBank/DDBJ databases">
        <authorList>
            <person name="Olsen C.W."/>
            <person name="Carey S."/>
            <person name="Hinshaw L."/>
            <person name="Karasin A.I."/>
        </authorList>
    </citation>
    <scope>NUCLEOTIDE SEQUENCE [LARGE SCALE GENOMIC DNA]</scope>
    <source>
        <strain evidence="9 10">LZ-22</strain>
    </source>
</reference>
<dbReference type="NCBIfam" id="NF005929">
    <property type="entry name" value="PRK07946.1"/>
    <property type="match status" value="1"/>
</dbReference>
<dbReference type="OrthoDB" id="9799219at2"/>
<feature type="region of interest" description="Disordered" evidence="7">
    <location>
        <begin position="125"/>
        <end position="202"/>
    </location>
</feature>
<sequence length="202" mass="21441">MEPNLTLLLVSGFLIACGVYLLLERSLTRILIGILLTSNGVNLLYPLIAGPARRPAFVNLVPADEVTDPLPQAMVLTAIVITLATTAFLLAMAYRAVQVNGDDGVQDDVEDAVIRRLAALDEASQSFDSGVGSGEPGEEEGGDFFDVEPGPLDEAPDDVLDDDEDDDADDGEPIGSEKAVRVSSDGRERAADVTTDIKEAQR</sequence>
<evidence type="ECO:0000256" key="6">
    <source>
        <dbReference type="ARBA" id="ARBA00023136"/>
    </source>
</evidence>
<keyword evidence="3" id="KW-1003">Cell membrane</keyword>
<dbReference type="RefSeq" id="WP_092610368.1">
    <property type="nucleotide sequence ID" value="NZ_FMYF01000006.1"/>
</dbReference>
<dbReference type="Gene3D" id="1.10.287.3510">
    <property type="match status" value="1"/>
</dbReference>
<keyword evidence="10" id="KW-1185">Reference proteome</keyword>
<dbReference type="GO" id="GO:0005886">
    <property type="term" value="C:plasma membrane"/>
    <property type="evidence" value="ECO:0007669"/>
    <property type="project" value="UniProtKB-SubCell"/>
</dbReference>
<feature type="compositionally biased region" description="Acidic residues" evidence="7">
    <location>
        <begin position="154"/>
        <end position="172"/>
    </location>
</feature>
<evidence type="ECO:0000256" key="8">
    <source>
        <dbReference type="SAM" id="Phobius"/>
    </source>
</evidence>
<feature type="compositionally biased region" description="Basic and acidic residues" evidence="7">
    <location>
        <begin position="178"/>
        <end position="202"/>
    </location>
</feature>
<dbReference type="InterPro" id="IPR039428">
    <property type="entry name" value="NUOK/Mnh_C1-like"/>
</dbReference>
<evidence type="ECO:0000313" key="9">
    <source>
        <dbReference type="EMBL" id="SDB88133.1"/>
    </source>
</evidence>
<dbReference type="PANTHER" id="PTHR34583:SF2">
    <property type="entry name" value="ANTIPORTER SUBUNIT MNHC2-RELATED"/>
    <property type="match status" value="1"/>
</dbReference>
<comment type="similarity">
    <text evidence="2">Belongs to the CPA3 antiporters (TC 2.A.63) subunit C family.</text>
</comment>
<protein>
    <submittedName>
        <fullName evidence="9">Multicomponent Na+:H+ antiporter subunit C</fullName>
    </submittedName>
</protein>
<keyword evidence="6 8" id="KW-0472">Membrane</keyword>
<dbReference type="STRING" id="1577474.GA0111570_10642"/>
<dbReference type="EMBL" id="FMYF01000006">
    <property type="protein sequence ID" value="SDB88133.1"/>
    <property type="molecule type" value="Genomic_DNA"/>
</dbReference>
<feature type="transmembrane region" description="Helical" evidence="8">
    <location>
        <begin position="6"/>
        <end position="23"/>
    </location>
</feature>
<dbReference type="InterPro" id="IPR050601">
    <property type="entry name" value="CPA3_antiporter_subunitC"/>
</dbReference>
<feature type="transmembrane region" description="Helical" evidence="8">
    <location>
        <begin position="30"/>
        <end position="50"/>
    </location>
</feature>
<evidence type="ECO:0000313" key="10">
    <source>
        <dbReference type="Proteomes" id="UP000199086"/>
    </source>
</evidence>
<dbReference type="Pfam" id="PF00420">
    <property type="entry name" value="Oxidored_q2"/>
    <property type="match status" value="1"/>
</dbReference>
<feature type="transmembrane region" description="Helical" evidence="8">
    <location>
        <begin position="70"/>
        <end position="91"/>
    </location>
</feature>
<keyword evidence="4 8" id="KW-0812">Transmembrane</keyword>
<evidence type="ECO:0000256" key="3">
    <source>
        <dbReference type="ARBA" id="ARBA00022475"/>
    </source>
</evidence>
<comment type="subcellular location">
    <subcellularLocation>
        <location evidence="1">Cell membrane</location>
        <topology evidence="1">Multi-pass membrane protein</topology>
    </subcellularLocation>
</comment>
<organism evidence="9 10">
    <name type="scientific">Raineyella antarctica</name>
    <dbReference type="NCBI Taxonomy" id="1577474"/>
    <lineage>
        <taxon>Bacteria</taxon>
        <taxon>Bacillati</taxon>
        <taxon>Actinomycetota</taxon>
        <taxon>Actinomycetes</taxon>
        <taxon>Propionibacteriales</taxon>
        <taxon>Propionibacteriaceae</taxon>
        <taxon>Raineyella</taxon>
    </lineage>
</organism>
<gene>
    <name evidence="9" type="ORF">GA0111570_10642</name>
</gene>
<dbReference type="PANTHER" id="PTHR34583">
    <property type="entry name" value="ANTIPORTER SUBUNIT MNHC2-RELATED"/>
    <property type="match status" value="1"/>
</dbReference>
<evidence type="ECO:0000256" key="4">
    <source>
        <dbReference type="ARBA" id="ARBA00022692"/>
    </source>
</evidence>
<dbReference type="Proteomes" id="UP000199086">
    <property type="component" value="Unassembled WGS sequence"/>
</dbReference>
<name>A0A1G6H1V8_9ACTN</name>
<proteinExistence type="inferred from homology"/>
<accession>A0A1G6H1V8</accession>
<evidence type="ECO:0000256" key="2">
    <source>
        <dbReference type="ARBA" id="ARBA00010388"/>
    </source>
</evidence>
<feature type="compositionally biased region" description="Acidic residues" evidence="7">
    <location>
        <begin position="136"/>
        <end position="146"/>
    </location>
</feature>
<evidence type="ECO:0000256" key="5">
    <source>
        <dbReference type="ARBA" id="ARBA00022989"/>
    </source>
</evidence>